<gene>
    <name evidence="1" type="ORF">ARMSODRAFT_963706</name>
</gene>
<evidence type="ECO:0000313" key="2">
    <source>
        <dbReference type="Proteomes" id="UP000218334"/>
    </source>
</evidence>
<reference evidence="2" key="1">
    <citation type="journal article" date="2017" name="Nat. Ecol. Evol.">
        <title>Genome expansion and lineage-specific genetic innovations in the forest pathogenic fungi Armillaria.</title>
        <authorList>
            <person name="Sipos G."/>
            <person name="Prasanna A.N."/>
            <person name="Walter M.C."/>
            <person name="O'Connor E."/>
            <person name="Balint B."/>
            <person name="Krizsan K."/>
            <person name="Kiss B."/>
            <person name="Hess J."/>
            <person name="Varga T."/>
            <person name="Slot J."/>
            <person name="Riley R."/>
            <person name="Boka B."/>
            <person name="Rigling D."/>
            <person name="Barry K."/>
            <person name="Lee J."/>
            <person name="Mihaltcheva S."/>
            <person name="LaButti K."/>
            <person name="Lipzen A."/>
            <person name="Waldron R."/>
            <person name="Moloney N.M."/>
            <person name="Sperisen C."/>
            <person name="Kredics L."/>
            <person name="Vagvoelgyi C."/>
            <person name="Patrignani A."/>
            <person name="Fitzpatrick D."/>
            <person name="Nagy I."/>
            <person name="Doyle S."/>
            <person name="Anderson J.B."/>
            <person name="Grigoriev I.V."/>
            <person name="Gueldener U."/>
            <person name="Muensterkoetter M."/>
            <person name="Nagy L.G."/>
        </authorList>
    </citation>
    <scope>NUCLEOTIDE SEQUENCE [LARGE SCALE GENOMIC DNA]</scope>
    <source>
        <strain evidence="2">28-4</strain>
    </source>
</reference>
<dbReference type="AlphaFoldDB" id="A0A2H3BIJ1"/>
<protein>
    <submittedName>
        <fullName evidence="1">Uncharacterized protein</fullName>
    </submittedName>
</protein>
<evidence type="ECO:0000313" key="1">
    <source>
        <dbReference type="EMBL" id="PBK62876.1"/>
    </source>
</evidence>
<proteinExistence type="predicted"/>
<sequence>MISKSFNIAFAVIAASSLPLFPQNLGRTSRILLSIDLLVSTLGNPTKRILDLINLTVAYGLISQRQKTTQINN</sequence>
<dbReference type="EMBL" id="KZ293462">
    <property type="protein sequence ID" value="PBK62876.1"/>
    <property type="molecule type" value="Genomic_DNA"/>
</dbReference>
<organism evidence="1 2">
    <name type="scientific">Armillaria solidipes</name>
    <dbReference type="NCBI Taxonomy" id="1076256"/>
    <lineage>
        <taxon>Eukaryota</taxon>
        <taxon>Fungi</taxon>
        <taxon>Dikarya</taxon>
        <taxon>Basidiomycota</taxon>
        <taxon>Agaricomycotina</taxon>
        <taxon>Agaricomycetes</taxon>
        <taxon>Agaricomycetidae</taxon>
        <taxon>Agaricales</taxon>
        <taxon>Marasmiineae</taxon>
        <taxon>Physalacriaceae</taxon>
        <taxon>Armillaria</taxon>
    </lineage>
</organism>
<feature type="non-terminal residue" evidence="1">
    <location>
        <position position="73"/>
    </location>
</feature>
<dbReference type="Proteomes" id="UP000218334">
    <property type="component" value="Unassembled WGS sequence"/>
</dbReference>
<accession>A0A2H3BIJ1</accession>
<name>A0A2H3BIJ1_9AGAR</name>
<keyword evidence="2" id="KW-1185">Reference proteome</keyword>